<dbReference type="InterPro" id="IPR050187">
    <property type="entry name" value="Lipid_Phosphate_FormReg"/>
</dbReference>
<dbReference type="GO" id="GO:0001727">
    <property type="term" value="F:lipid kinase activity"/>
    <property type="evidence" value="ECO:0007669"/>
    <property type="project" value="TreeGrafter"/>
</dbReference>
<dbReference type="GO" id="GO:0046512">
    <property type="term" value="P:sphingosine biosynthetic process"/>
    <property type="evidence" value="ECO:0007669"/>
    <property type="project" value="TreeGrafter"/>
</dbReference>
<evidence type="ECO:0000259" key="1">
    <source>
        <dbReference type="PROSITE" id="PS50146"/>
    </source>
</evidence>
<dbReference type="PANTHER" id="PTHR12358:SF108">
    <property type="entry name" value="DAGKC DOMAIN-CONTAINING PROTEIN"/>
    <property type="match status" value="1"/>
</dbReference>
<dbReference type="InterPro" id="IPR017438">
    <property type="entry name" value="ATP-NAD_kinase_N"/>
</dbReference>
<gene>
    <name evidence="2" type="ORF">DM01DRAFT_1334707</name>
</gene>
<dbReference type="InterPro" id="IPR001206">
    <property type="entry name" value="Diacylglycerol_kinase_cat_dom"/>
</dbReference>
<dbReference type="STRING" id="101127.A0A1X2GKT5"/>
<dbReference type="PANTHER" id="PTHR12358">
    <property type="entry name" value="SPHINGOSINE KINASE"/>
    <property type="match status" value="1"/>
</dbReference>
<evidence type="ECO:0000313" key="3">
    <source>
        <dbReference type="Proteomes" id="UP000242146"/>
    </source>
</evidence>
<dbReference type="Pfam" id="PF00781">
    <property type="entry name" value="DAGK_cat"/>
    <property type="match status" value="1"/>
</dbReference>
<dbReference type="GO" id="GO:0005737">
    <property type="term" value="C:cytoplasm"/>
    <property type="evidence" value="ECO:0007669"/>
    <property type="project" value="TreeGrafter"/>
</dbReference>
<dbReference type="EMBL" id="MCGT01000010">
    <property type="protein sequence ID" value="ORX56217.1"/>
    <property type="molecule type" value="Genomic_DNA"/>
</dbReference>
<dbReference type="AlphaFoldDB" id="A0A1X2GKT5"/>
<dbReference type="PROSITE" id="PS50146">
    <property type="entry name" value="DAGK"/>
    <property type="match status" value="1"/>
</dbReference>
<name>A0A1X2GKT5_9FUNG</name>
<proteinExistence type="predicted"/>
<dbReference type="InterPro" id="IPR016064">
    <property type="entry name" value="NAD/diacylglycerol_kinase_sf"/>
</dbReference>
<comment type="caution">
    <text evidence="2">The sequence shown here is derived from an EMBL/GenBank/DDBJ whole genome shotgun (WGS) entry which is preliminary data.</text>
</comment>
<reference evidence="2 3" key="1">
    <citation type="submission" date="2016-07" db="EMBL/GenBank/DDBJ databases">
        <title>Pervasive Adenine N6-methylation of Active Genes in Fungi.</title>
        <authorList>
            <consortium name="DOE Joint Genome Institute"/>
            <person name="Mondo S.J."/>
            <person name="Dannebaum R.O."/>
            <person name="Kuo R.C."/>
            <person name="Labutti K."/>
            <person name="Haridas S."/>
            <person name="Kuo A."/>
            <person name="Salamov A."/>
            <person name="Ahrendt S.R."/>
            <person name="Lipzen A."/>
            <person name="Sullivan W."/>
            <person name="Andreopoulos W.B."/>
            <person name="Clum A."/>
            <person name="Lindquist E."/>
            <person name="Daum C."/>
            <person name="Ramamoorthy G.K."/>
            <person name="Gryganskyi A."/>
            <person name="Culley D."/>
            <person name="Magnuson J.K."/>
            <person name="James T.Y."/>
            <person name="O'Malley M.A."/>
            <person name="Stajich J.E."/>
            <person name="Spatafora J.W."/>
            <person name="Visel A."/>
            <person name="Grigoriev I.V."/>
        </authorList>
    </citation>
    <scope>NUCLEOTIDE SEQUENCE [LARGE SCALE GENOMIC DNA]</scope>
    <source>
        <strain evidence="2 3">NRRL 3301</strain>
    </source>
</reference>
<dbReference type="OrthoDB" id="336240at2759"/>
<feature type="domain" description="DAGKc" evidence="1">
    <location>
        <begin position="117"/>
        <end position="267"/>
    </location>
</feature>
<evidence type="ECO:0000313" key="2">
    <source>
        <dbReference type="EMBL" id="ORX56217.1"/>
    </source>
</evidence>
<organism evidence="2 3">
    <name type="scientific">Hesseltinella vesiculosa</name>
    <dbReference type="NCBI Taxonomy" id="101127"/>
    <lineage>
        <taxon>Eukaryota</taxon>
        <taxon>Fungi</taxon>
        <taxon>Fungi incertae sedis</taxon>
        <taxon>Mucoromycota</taxon>
        <taxon>Mucoromycotina</taxon>
        <taxon>Mucoromycetes</taxon>
        <taxon>Mucorales</taxon>
        <taxon>Cunninghamellaceae</taxon>
        <taxon>Hesseltinella</taxon>
    </lineage>
</organism>
<keyword evidence="3" id="KW-1185">Reference proteome</keyword>
<dbReference type="SUPFAM" id="SSF111331">
    <property type="entry name" value="NAD kinase/diacylglycerol kinase-like"/>
    <property type="match status" value="1"/>
</dbReference>
<dbReference type="Gene3D" id="3.40.50.10330">
    <property type="entry name" value="Probable inorganic polyphosphate/atp-NAD kinase, domain 1"/>
    <property type="match status" value="1"/>
</dbReference>
<dbReference type="SMART" id="SM00046">
    <property type="entry name" value="DAGKc"/>
    <property type="match status" value="1"/>
</dbReference>
<dbReference type="GO" id="GO:0016020">
    <property type="term" value="C:membrane"/>
    <property type="evidence" value="ECO:0007669"/>
    <property type="project" value="TreeGrafter"/>
</dbReference>
<accession>A0A1X2GKT5</accession>
<dbReference type="Gene3D" id="2.60.200.40">
    <property type="match status" value="1"/>
</dbReference>
<protein>
    <recommendedName>
        <fullName evidence="1">DAGKc domain-containing protein</fullName>
    </recommendedName>
</protein>
<dbReference type="Proteomes" id="UP000242146">
    <property type="component" value="Unassembled WGS sequence"/>
</dbReference>
<sequence length="492" mass="54869">MAFQARYNNDLVNVTVDHNDVVLVIQSSDNDQYRQEFPIACICSAQWTDQLDSHTPSSRLSLCMYTSLTYPPDNDRSSETKASLQTYEFVVSFPDEGQAIASQQELTLKLPPFQNANDDTLIYAFVNPASGQQQGLSLWETVVAPVLKAGGFKTENMTLILTKAGKVREQAQSLAQNWLASPKEQKKLVLCMGGDGTVHDLINGMADTLENQPEKVDVQLGVVPAGSGNAFALSLASGKLLDAGDAALRIIRGQTRPFYLMDVGVGQANKNVAQRDGSHWVDEFQLGEDAQQHRRLLLVVMSWGFHAQIVSKSRYLRYVMGNKRFSLVAMLLLFFLHHYQGDLVLRQTQRYDHESQSFKPAGSEKDKHTVTLSSNDAEGGFTYFLTTKQASLEPGFNITPLASPFSHDMDVLCMRQATTDQLKQVAVQAFQGGKHLDHPSVDYFKAKELFLRVHEATDLCFDGEIVSVKSMDVIHLRLVDDAERKAKFYVFN</sequence>